<evidence type="ECO:0000313" key="2">
    <source>
        <dbReference type="EMBL" id="KAL1023565.1"/>
    </source>
</evidence>
<dbReference type="EMBL" id="JAGEUA010000001">
    <property type="protein sequence ID" value="KAL1023565.1"/>
    <property type="molecule type" value="Genomic_DNA"/>
</dbReference>
<protein>
    <submittedName>
        <fullName evidence="2">Uncharacterized protein</fullName>
    </submittedName>
</protein>
<keyword evidence="1" id="KW-0175">Coiled coil</keyword>
<organism evidence="2 3">
    <name type="scientific">Umbra pygmaea</name>
    <name type="common">Eastern mudminnow</name>
    <dbReference type="NCBI Taxonomy" id="75934"/>
    <lineage>
        <taxon>Eukaryota</taxon>
        <taxon>Metazoa</taxon>
        <taxon>Chordata</taxon>
        <taxon>Craniata</taxon>
        <taxon>Vertebrata</taxon>
        <taxon>Euteleostomi</taxon>
        <taxon>Actinopterygii</taxon>
        <taxon>Neopterygii</taxon>
        <taxon>Teleostei</taxon>
        <taxon>Protacanthopterygii</taxon>
        <taxon>Esociformes</taxon>
        <taxon>Umbridae</taxon>
        <taxon>Umbra</taxon>
    </lineage>
</organism>
<keyword evidence="3" id="KW-1185">Reference proteome</keyword>
<comment type="caution">
    <text evidence="2">The sequence shown here is derived from an EMBL/GenBank/DDBJ whole genome shotgun (WGS) entry which is preliminary data.</text>
</comment>
<name>A0ABD0Y5X3_UMBPY</name>
<dbReference type="AlphaFoldDB" id="A0ABD0Y5X3"/>
<gene>
    <name evidence="2" type="ORF">UPYG_G00042460</name>
</gene>
<evidence type="ECO:0000256" key="1">
    <source>
        <dbReference type="SAM" id="Coils"/>
    </source>
</evidence>
<evidence type="ECO:0000313" key="3">
    <source>
        <dbReference type="Proteomes" id="UP001557470"/>
    </source>
</evidence>
<dbReference type="Proteomes" id="UP001557470">
    <property type="component" value="Unassembled WGS sequence"/>
</dbReference>
<feature type="coiled-coil region" evidence="1">
    <location>
        <begin position="37"/>
        <end position="64"/>
    </location>
</feature>
<accession>A0ABD0Y5X3</accession>
<reference evidence="2 3" key="1">
    <citation type="submission" date="2024-06" db="EMBL/GenBank/DDBJ databases">
        <authorList>
            <person name="Pan Q."/>
            <person name="Wen M."/>
            <person name="Jouanno E."/>
            <person name="Zahm M."/>
            <person name="Klopp C."/>
            <person name="Cabau C."/>
            <person name="Louis A."/>
            <person name="Berthelot C."/>
            <person name="Parey E."/>
            <person name="Roest Crollius H."/>
            <person name="Montfort J."/>
            <person name="Robinson-Rechavi M."/>
            <person name="Bouchez O."/>
            <person name="Lampietro C."/>
            <person name="Lopez Roques C."/>
            <person name="Donnadieu C."/>
            <person name="Postlethwait J."/>
            <person name="Bobe J."/>
            <person name="Verreycken H."/>
            <person name="Guiguen Y."/>
        </authorList>
    </citation>
    <scope>NUCLEOTIDE SEQUENCE [LARGE SCALE GENOMIC DNA]</scope>
    <source>
        <strain evidence="2">Up_M1</strain>
        <tissue evidence="2">Testis</tissue>
    </source>
</reference>
<sequence length="109" mass="12382">MVGTELNTTLSTLTMAEIQSLSLFVNERLTMAAIDILGVVEKVVAQYQEEISRSKEENVRLRSLLRFTPEVEQIPIQIKEETEEHLANLEMMATTVLATARLYQTIELD</sequence>
<proteinExistence type="predicted"/>